<gene>
    <name evidence="8" type="ordered locus">Suden_0374</name>
</gene>
<dbReference type="InterPro" id="IPR004477">
    <property type="entry name" value="ComEC_N"/>
</dbReference>
<feature type="transmembrane region" description="Helical" evidence="6">
    <location>
        <begin position="336"/>
        <end position="359"/>
    </location>
</feature>
<dbReference type="PANTHER" id="PTHR30619">
    <property type="entry name" value="DNA INTERNALIZATION/COMPETENCE PROTEIN COMEC/REC2"/>
    <property type="match status" value="1"/>
</dbReference>
<keyword evidence="9" id="KW-1185">Reference proteome</keyword>
<dbReference type="GO" id="GO:0005886">
    <property type="term" value="C:plasma membrane"/>
    <property type="evidence" value="ECO:0007669"/>
    <property type="project" value="UniProtKB-SubCell"/>
</dbReference>
<evidence type="ECO:0000313" key="8">
    <source>
        <dbReference type="EMBL" id="ABB43655.1"/>
    </source>
</evidence>
<name>Q30TM6_SULDN</name>
<keyword evidence="5 6" id="KW-0472">Membrane</keyword>
<sequence length="420" mass="48997">MIERVSLFTKKQDIFISLALAFFILTITLLFEYKNYYEFNRFDSITQEATVLKQYLKSKNNRAYQVLKLRSDDGVTFYTTAKKSLEDIREKKIKILIWPKELTFLSYLSSFYANSKILNIYEQKTVKQQLNDYISDVHVDKSIANIYHALYSATPLEKESQSIFSNLGISHLLAISGFHLGVLSALLYFFIRPIYSFFQNRFFPYTNAWRDTFFIVALILFAYTLFLGSPPSLVRALGMLIVGFFLYERGIEVISMQTLFITILLLLAFFPRLFFSLGFWLSSSGVFYIFLFFIYFKNLSKAWQFLLLPIWVYLLMLPYSLAIFENFSSLHPLSIIWTTLFTLFYPLSIFAHLVGYGSIFDSSLLWLLDLGRTGEVVGIGIYTFLLYLLLSLGAIFYKKVMWSLLLFSCAIFIYSIYQIA</sequence>
<keyword evidence="2" id="KW-1003">Cell membrane</keyword>
<dbReference type="OrthoDB" id="5372341at2"/>
<evidence type="ECO:0000256" key="6">
    <source>
        <dbReference type="SAM" id="Phobius"/>
    </source>
</evidence>
<evidence type="ECO:0000313" key="9">
    <source>
        <dbReference type="Proteomes" id="UP000002714"/>
    </source>
</evidence>
<feature type="transmembrane region" description="Helical" evidence="6">
    <location>
        <begin position="277"/>
        <end position="296"/>
    </location>
</feature>
<dbReference type="HOGENOM" id="CLU_054204_0_0_7"/>
<evidence type="ECO:0000256" key="4">
    <source>
        <dbReference type="ARBA" id="ARBA00022989"/>
    </source>
</evidence>
<feature type="transmembrane region" description="Helical" evidence="6">
    <location>
        <begin position="212"/>
        <end position="230"/>
    </location>
</feature>
<feature type="domain" description="ComEC/Rec2-related protein" evidence="7">
    <location>
        <begin position="156"/>
        <end position="379"/>
    </location>
</feature>
<keyword evidence="4 6" id="KW-1133">Transmembrane helix</keyword>
<feature type="transmembrane region" description="Helical" evidence="6">
    <location>
        <begin position="12"/>
        <end position="31"/>
    </location>
</feature>
<protein>
    <submittedName>
        <fullName evidence="8">ComEC/Rec2-related protein</fullName>
    </submittedName>
</protein>
<feature type="transmembrane region" description="Helical" evidence="6">
    <location>
        <begin position="250"/>
        <end position="270"/>
    </location>
</feature>
<evidence type="ECO:0000256" key="1">
    <source>
        <dbReference type="ARBA" id="ARBA00004651"/>
    </source>
</evidence>
<dbReference type="RefSeq" id="WP_011372009.1">
    <property type="nucleotide sequence ID" value="NC_007575.1"/>
</dbReference>
<dbReference type="Pfam" id="PF03772">
    <property type="entry name" value="Competence"/>
    <property type="match status" value="1"/>
</dbReference>
<accession>Q30TM6</accession>
<evidence type="ECO:0000256" key="5">
    <source>
        <dbReference type="ARBA" id="ARBA00023136"/>
    </source>
</evidence>
<dbReference type="eggNOG" id="COG0658">
    <property type="taxonomic scope" value="Bacteria"/>
</dbReference>
<organism evidence="8 9">
    <name type="scientific">Sulfurimonas denitrificans (strain ATCC 33889 / DSM 1251)</name>
    <name type="common">Thiomicrospira denitrificans (strain ATCC 33889 / DSM 1251)</name>
    <dbReference type="NCBI Taxonomy" id="326298"/>
    <lineage>
        <taxon>Bacteria</taxon>
        <taxon>Pseudomonadati</taxon>
        <taxon>Campylobacterota</taxon>
        <taxon>Epsilonproteobacteria</taxon>
        <taxon>Campylobacterales</taxon>
        <taxon>Sulfurimonadaceae</taxon>
        <taxon>Sulfurimonas</taxon>
    </lineage>
</organism>
<dbReference type="AlphaFoldDB" id="Q30TM6"/>
<evidence type="ECO:0000259" key="7">
    <source>
        <dbReference type="Pfam" id="PF03772"/>
    </source>
</evidence>
<reference evidence="8 9" key="1">
    <citation type="journal article" date="2008" name="Appl. Environ. Microbiol.">
        <title>Genome of the epsilonproteobacterial chemolithoautotroph Sulfurimonas denitrificans.</title>
        <authorList>
            <person name="Sievert S.M."/>
            <person name="Scott K.M."/>
            <person name="Klotz M.G."/>
            <person name="Chain P.S.G."/>
            <person name="Hauser L.J."/>
            <person name="Hemp J."/>
            <person name="Huegler M."/>
            <person name="Land M."/>
            <person name="Lapidus A."/>
            <person name="Larimer F.W."/>
            <person name="Lucas S."/>
            <person name="Malfatti S.A."/>
            <person name="Meyer F."/>
            <person name="Paulsen I.T."/>
            <person name="Ren Q."/>
            <person name="Simon J."/>
            <person name="Bailey K."/>
            <person name="Diaz E."/>
            <person name="Fitzpatrick K.A."/>
            <person name="Glover B."/>
            <person name="Gwatney N."/>
            <person name="Korajkic A."/>
            <person name="Long A."/>
            <person name="Mobberley J.M."/>
            <person name="Pantry S.N."/>
            <person name="Pazder G."/>
            <person name="Peterson S."/>
            <person name="Quintanilla J.D."/>
            <person name="Sprinkle R."/>
            <person name="Stephens J."/>
            <person name="Thomas P."/>
            <person name="Vaughn R."/>
            <person name="Weber M.J."/>
            <person name="Wooten L.L."/>
        </authorList>
    </citation>
    <scope>NUCLEOTIDE SEQUENCE [LARGE SCALE GENOMIC DNA]</scope>
    <source>
        <strain evidence="9">ATCC 33889 / DSM 1251</strain>
    </source>
</reference>
<dbReference type="InterPro" id="IPR052159">
    <property type="entry name" value="Competence_DNA_uptake"/>
</dbReference>
<dbReference type="Proteomes" id="UP000002714">
    <property type="component" value="Chromosome"/>
</dbReference>
<feature type="transmembrane region" description="Helical" evidence="6">
    <location>
        <begin position="169"/>
        <end position="191"/>
    </location>
</feature>
<proteinExistence type="predicted"/>
<evidence type="ECO:0000256" key="2">
    <source>
        <dbReference type="ARBA" id="ARBA00022475"/>
    </source>
</evidence>
<dbReference type="EMBL" id="CP000153">
    <property type="protein sequence ID" value="ABB43655.1"/>
    <property type="molecule type" value="Genomic_DNA"/>
</dbReference>
<keyword evidence="3 6" id="KW-0812">Transmembrane</keyword>
<feature type="transmembrane region" description="Helical" evidence="6">
    <location>
        <begin position="379"/>
        <end position="397"/>
    </location>
</feature>
<dbReference type="KEGG" id="tdn:Suden_0374"/>
<dbReference type="PANTHER" id="PTHR30619:SF7">
    <property type="entry name" value="BETA-LACTAMASE DOMAIN PROTEIN"/>
    <property type="match status" value="1"/>
</dbReference>
<evidence type="ECO:0000256" key="3">
    <source>
        <dbReference type="ARBA" id="ARBA00022692"/>
    </source>
</evidence>
<dbReference type="NCBIfam" id="TIGR00360">
    <property type="entry name" value="ComEC_N-term"/>
    <property type="match status" value="1"/>
</dbReference>
<feature type="transmembrane region" description="Helical" evidence="6">
    <location>
        <begin position="302"/>
        <end position="324"/>
    </location>
</feature>
<dbReference type="STRING" id="326298.Suden_0374"/>
<comment type="subcellular location">
    <subcellularLocation>
        <location evidence="1">Cell membrane</location>
        <topology evidence="1">Multi-pass membrane protein</topology>
    </subcellularLocation>
</comment>
<feature type="transmembrane region" description="Helical" evidence="6">
    <location>
        <begin position="402"/>
        <end position="419"/>
    </location>
</feature>